<dbReference type="EC" id="3.-.-.-" evidence="4"/>
<proteinExistence type="predicted"/>
<keyword evidence="5" id="KW-1185">Reference proteome</keyword>
<comment type="caution">
    <text evidence="4">The sequence shown here is derived from an EMBL/GenBank/DDBJ whole genome shotgun (WGS) entry which is preliminary data.</text>
</comment>
<dbReference type="InterPro" id="IPR011108">
    <property type="entry name" value="RMMBL"/>
</dbReference>
<feature type="domain" description="Metallo-beta-lactamase" evidence="2">
    <location>
        <begin position="13"/>
        <end position="228"/>
    </location>
</feature>
<dbReference type="SMART" id="SM00849">
    <property type="entry name" value="Lactamase_B"/>
    <property type="match status" value="1"/>
</dbReference>
<evidence type="ECO:0000313" key="5">
    <source>
        <dbReference type="Proteomes" id="UP001236507"/>
    </source>
</evidence>
<dbReference type="Pfam" id="PF00753">
    <property type="entry name" value="Lactamase_B"/>
    <property type="match status" value="1"/>
</dbReference>
<evidence type="ECO:0000259" key="3">
    <source>
        <dbReference type="SMART" id="SM01027"/>
    </source>
</evidence>
<protein>
    <submittedName>
        <fullName evidence="4">MBL fold metallo-hydrolase</fullName>
        <ecNumber evidence="4">3.-.-.-</ecNumber>
    </submittedName>
</protein>
<gene>
    <name evidence="4" type="ORF">QM524_13770</name>
</gene>
<dbReference type="SUPFAM" id="SSF56281">
    <property type="entry name" value="Metallo-hydrolase/oxidoreductase"/>
    <property type="match status" value="1"/>
</dbReference>
<name>A0ABT6Y9M3_9BACT</name>
<evidence type="ECO:0000313" key="4">
    <source>
        <dbReference type="EMBL" id="MDI9860281.1"/>
    </source>
</evidence>
<dbReference type="CDD" id="cd16295">
    <property type="entry name" value="TTHA0252-CPSF-like_MBL-fold"/>
    <property type="match status" value="1"/>
</dbReference>
<accession>A0ABT6Y9M3</accession>
<feature type="domain" description="Beta-Casp" evidence="3">
    <location>
        <begin position="253"/>
        <end position="379"/>
    </location>
</feature>
<dbReference type="EMBL" id="JASHIF010000010">
    <property type="protein sequence ID" value="MDI9860281.1"/>
    <property type="molecule type" value="Genomic_DNA"/>
</dbReference>
<dbReference type="RefSeq" id="WP_283345046.1">
    <property type="nucleotide sequence ID" value="NZ_JASHIF010000010.1"/>
</dbReference>
<dbReference type="InterPro" id="IPR050698">
    <property type="entry name" value="MBL"/>
</dbReference>
<evidence type="ECO:0000259" key="2">
    <source>
        <dbReference type="SMART" id="SM00849"/>
    </source>
</evidence>
<dbReference type="InterPro" id="IPR022712">
    <property type="entry name" value="Beta_Casp"/>
</dbReference>
<dbReference type="Pfam" id="PF07521">
    <property type="entry name" value="RMMBL"/>
    <property type="match status" value="1"/>
</dbReference>
<dbReference type="PANTHER" id="PTHR11203">
    <property type="entry name" value="CLEAVAGE AND POLYADENYLATION SPECIFICITY FACTOR FAMILY MEMBER"/>
    <property type="match status" value="1"/>
</dbReference>
<sequence>MKIQFHGAAQRVTGSKHLLITEKGTKILLDCGLFQGLNTQDMNQKFGFEPAEIDYVVLSHAHIDHTGLLPRLVAKGFQGPIFCTSATKDLATLLLGDSARIQENDLARINKRREKRGETLLENLYTEDDVAQTIAQMQAVNFREEISICEEVSAFFTDTGHILGSAAISLTVKEGEKSIHVFFSGDIGRPHDKILKSPEPFPQADYIICESTYGSRLHEPEADVKSSLLKIVKRVCVEQKGKLIIPAFSIDRTQELVYALDQLEAEGHLPKIKVYVDSPLSVSATMVMKNHPECFNPEILAYLEKGDGDAFGFPNLHYISSVEESKKLNDSPEPCIIISASGMAEAGRIKHHIANHINDVRCCILLVGYTSPDSLGGQLKSGAKQVHIFGENHDVRAEVLVMDSFSAHADYQEIISYLSCQNKEEVKTIFLVHGELDTQEIFKEKLEKEGYQHIEIPQMHQEIELN</sequence>
<dbReference type="GO" id="GO:0016787">
    <property type="term" value="F:hydrolase activity"/>
    <property type="evidence" value="ECO:0007669"/>
    <property type="project" value="UniProtKB-KW"/>
</dbReference>
<dbReference type="Pfam" id="PF10996">
    <property type="entry name" value="Beta-Casp"/>
    <property type="match status" value="1"/>
</dbReference>
<evidence type="ECO:0000256" key="1">
    <source>
        <dbReference type="ARBA" id="ARBA00022801"/>
    </source>
</evidence>
<dbReference type="Gene3D" id="3.40.50.10890">
    <property type="match status" value="1"/>
</dbReference>
<dbReference type="Gene3D" id="3.60.15.10">
    <property type="entry name" value="Ribonuclease Z/Hydroxyacylglutathione hydrolase-like"/>
    <property type="match status" value="1"/>
</dbReference>
<reference evidence="4 5" key="1">
    <citation type="submission" date="2023-05" db="EMBL/GenBank/DDBJ databases">
        <title>Novel species of genus Flectobacillus isolated from stream in China.</title>
        <authorList>
            <person name="Lu H."/>
        </authorList>
    </citation>
    <scope>NUCLEOTIDE SEQUENCE [LARGE SCALE GENOMIC DNA]</scope>
    <source>
        <strain evidence="4 5">KCTC 42575</strain>
    </source>
</reference>
<dbReference type="Proteomes" id="UP001236507">
    <property type="component" value="Unassembled WGS sequence"/>
</dbReference>
<dbReference type="SMART" id="SM01027">
    <property type="entry name" value="Beta-Casp"/>
    <property type="match status" value="1"/>
</dbReference>
<keyword evidence="1 4" id="KW-0378">Hydrolase</keyword>
<dbReference type="InterPro" id="IPR036866">
    <property type="entry name" value="RibonucZ/Hydroxyglut_hydro"/>
</dbReference>
<organism evidence="4 5">
    <name type="scientific">Flectobacillus roseus</name>
    <dbReference type="NCBI Taxonomy" id="502259"/>
    <lineage>
        <taxon>Bacteria</taxon>
        <taxon>Pseudomonadati</taxon>
        <taxon>Bacteroidota</taxon>
        <taxon>Cytophagia</taxon>
        <taxon>Cytophagales</taxon>
        <taxon>Flectobacillaceae</taxon>
        <taxon>Flectobacillus</taxon>
    </lineage>
</organism>
<dbReference type="InterPro" id="IPR001279">
    <property type="entry name" value="Metallo-B-lactamas"/>
</dbReference>
<dbReference type="PANTHER" id="PTHR11203:SF37">
    <property type="entry name" value="INTEGRATOR COMPLEX SUBUNIT 11"/>
    <property type="match status" value="1"/>
</dbReference>